<dbReference type="PANTHER" id="PTHR13693">
    <property type="entry name" value="CLASS II AMINOTRANSFERASE/8-AMINO-7-OXONONANOATE SYNTHASE"/>
    <property type="match status" value="1"/>
</dbReference>
<protein>
    <recommendedName>
        <fullName evidence="11">8-amino-7-ketopelargonate synthase</fullName>
        <ecNumber evidence="11">2.3.1.47</ecNumber>
    </recommendedName>
</protein>
<name>A0A097AQ49_THEKI</name>
<evidence type="ECO:0000256" key="3">
    <source>
        <dbReference type="ARBA" id="ARBA00004746"/>
    </source>
</evidence>
<gene>
    <name evidence="13" type="ORF">TKV_c07340</name>
</gene>
<evidence type="ECO:0000256" key="1">
    <source>
        <dbReference type="ARBA" id="ARBA00001933"/>
    </source>
</evidence>
<dbReference type="UniPathway" id="UPA00078"/>
<keyword evidence="7" id="KW-0093">Biotin biosynthesis</keyword>
<dbReference type="FunFam" id="3.40.640.10:FF:000006">
    <property type="entry name" value="5-aminolevulinate synthase, mitochondrial"/>
    <property type="match status" value="1"/>
</dbReference>
<keyword evidence="13" id="KW-0012">Acyltransferase</keyword>
<evidence type="ECO:0000256" key="2">
    <source>
        <dbReference type="ARBA" id="ARBA00002513"/>
    </source>
</evidence>
<feature type="modified residue" description="N6-(pyridoxal phosphate)lysine" evidence="10">
    <location>
        <position position="239"/>
    </location>
</feature>
<evidence type="ECO:0000256" key="4">
    <source>
        <dbReference type="ARBA" id="ARBA00010008"/>
    </source>
</evidence>
<comment type="function">
    <text evidence="2 11">Catalyzes the decarboxylative condensation of pimeloyl-[acyl-carrier protein] and L-alanine to produce 8-amino-7-oxononanoate (AON), [acyl-carrier protein], and carbon dioxide.</text>
</comment>
<keyword evidence="6 11" id="KW-0808">Transferase</keyword>
<dbReference type="InterPro" id="IPR004723">
    <property type="entry name" value="AONS_Archaea/Proteobacteria"/>
</dbReference>
<evidence type="ECO:0000313" key="14">
    <source>
        <dbReference type="Proteomes" id="UP000029669"/>
    </source>
</evidence>
<evidence type="ECO:0000256" key="8">
    <source>
        <dbReference type="ARBA" id="ARBA00022898"/>
    </source>
</evidence>
<dbReference type="PANTHER" id="PTHR13693:SF100">
    <property type="entry name" value="8-AMINO-7-OXONONANOATE SYNTHASE"/>
    <property type="match status" value="1"/>
</dbReference>
<dbReference type="GO" id="GO:0008710">
    <property type="term" value="F:8-amino-7-oxononanoate synthase activity"/>
    <property type="evidence" value="ECO:0007669"/>
    <property type="project" value="UniProtKB-UniRule"/>
</dbReference>
<evidence type="ECO:0000259" key="12">
    <source>
        <dbReference type="Pfam" id="PF00155"/>
    </source>
</evidence>
<dbReference type="InterPro" id="IPR015424">
    <property type="entry name" value="PyrdxlP-dep_Trfase"/>
</dbReference>
<evidence type="ECO:0000256" key="11">
    <source>
        <dbReference type="RuleBase" id="RU003693"/>
    </source>
</evidence>
<keyword evidence="8 10" id="KW-0663">Pyridoxal phosphate</keyword>
<sequence length="391" mass="42835">MFRFLEKELELLKESSLYRQLPGPLEEFNGSRAIINGQEVLLFSSNNYLGMSHHPRVKAATLEAVERWGTGSGGSRLTTGNFVLHRQLEERIARFKSTEDAIVFSSGYLANLGVISALVGQGDLVLSDELNHASIIDGCRLSRATVKVFRHKDVAHLKDILLAERNSYRRCLIVTDGVFSMDGDIAPLPQLLQLAEEFQSLLMVDDAHATGVLGKRGAGTVEHFGLENKNIIQVGTLSKALGSEGGYVAGNVILIDYLRNRARSFIFSTALSPPIVAAAIAALDVLEEELYLLDQLHANVRQFYKGLKELGFEVLPTESAIIPLMVGESHRTLALSSALAEKGVFVPAIRPPTVPEGTSRLRITVMATHKPEDIQRALEAFLWAGKRVGLI</sequence>
<dbReference type="InterPro" id="IPR015422">
    <property type="entry name" value="PyrdxlP-dep_Trfase_small"/>
</dbReference>
<dbReference type="GO" id="GO:0030170">
    <property type="term" value="F:pyridoxal phosphate binding"/>
    <property type="evidence" value="ECO:0007669"/>
    <property type="project" value="InterPro"/>
</dbReference>
<comment type="subunit">
    <text evidence="5 11">Homodimer.</text>
</comment>
<dbReference type="InterPro" id="IPR004839">
    <property type="entry name" value="Aminotransferase_I/II_large"/>
</dbReference>
<evidence type="ECO:0000256" key="9">
    <source>
        <dbReference type="ARBA" id="ARBA00047715"/>
    </source>
</evidence>
<dbReference type="SUPFAM" id="SSF53383">
    <property type="entry name" value="PLP-dependent transferases"/>
    <property type="match status" value="1"/>
</dbReference>
<dbReference type="STRING" id="2325.TKV_c07340"/>
<organism evidence="13 14">
    <name type="scientific">Thermoanaerobacter kivui</name>
    <name type="common">Acetogenium kivui</name>
    <dbReference type="NCBI Taxonomy" id="2325"/>
    <lineage>
        <taxon>Bacteria</taxon>
        <taxon>Bacillati</taxon>
        <taxon>Bacillota</taxon>
        <taxon>Clostridia</taxon>
        <taxon>Thermoanaerobacterales</taxon>
        <taxon>Thermoanaerobacteraceae</taxon>
        <taxon>Thermoanaerobacter</taxon>
    </lineage>
</organism>
<evidence type="ECO:0000313" key="13">
    <source>
        <dbReference type="EMBL" id="AIS51917.1"/>
    </source>
</evidence>
<proteinExistence type="inferred from homology"/>
<dbReference type="EMBL" id="CP009170">
    <property type="protein sequence ID" value="AIS51917.1"/>
    <property type="molecule type" value="Genomic_DNA"/>
</dbReference>
<dbReference type="GO" id="GO:0009102">
    <property type="term" value="P:biotin biosynthetic process"/>
    <property type="evidence" value="ECO:0007669"/>
    <property type="project" value="UniProtKB-UniRule"/>
</dbReference>
<dbReference type="Gene3D" id="3.90.1150.10">
    <property type="entry name" value="Aspartate Aminotransferase, domain 1"/>
    <property type="match status" value="1"/>
</dbReference>
<dbReference type="PROSITE" id="PS00599">
    <property type="entry name" value="AA_TRANSFER_CLASS_2"/>
    <property type="match status" value="1"/>
</dbReference>
<dbReference type="AlphaFoldDB" id="A0A097AQ49"/>
<evidence type="ECO:0000256" key="7">
    <source>
        <dbReference type="ARBA" id="ARBA00022756"/>
    </source>
</evidence>
<dbReference type="Proteomes" id="UP000029669">
    <property type="component" value="Chromosome"/>
</dbReference>
<dbReference type="KEGG" id="tki:TKV_c07340"/>
<dbReference type="HOGENOM" id="CLU_015846_11_0_9"/>
<dbReference type="Pfam" id="PF00155">
    <property type="entry name" value="Aminotran_1_2"/>
    <property type="match status" value="1"/>
</dbReference>
<reference evidence="14" key="1">
    <citation type="journal article" date="2015" name="Genome Announc.">
        <title>Whole-Genome Sequences of 80 Environmental and Clinical Isolates of Burkholderia pseudomallei.</title>
        <authorList>
            <person name="Johnson S.L."/>
            <person name="Baker A.L."/>
            <person name="Chain P.S."/>
            <person name="Currie B.J."/>
            <person name="Daligault H.E."/>
            <person name="Davenport K.W."/>
            <person name="Davis C.B."/>
            <person name="Inglis T.J."/>
            <person name="Kaestli M."/>
            <person name="Koren S."/>
            <person name="Mayo M."/>
            <person name="Merritt A.J."/>
            <person name="Price E.P."/>
            <person name="Sarovich D.S."/>
            <person name="Warner J."/>
            <person name="Rosovitz M.J."/>
        </authorList>
    </citation>
    <scope>NUCLEOTIDE SEQUENCE [LARGE SCALE GENOMIC DNA]</scope>
    <source>
        <strain evidence="14">DSM 2030</strain>
    </source>
</reference>
<comment type="catalytic activity">
    <reaction evidence="9 11">
        <text>6-carboxyhexanoyl-[ACP] + L-alanine + H(+) = (8S)-8-amino-7-oxononanoate + holo-[ACP] + CO2</text>
        <dbReference type="Rhea" id="RHEA:42288"/>
        <dbReference type="Rhea" id="RHEA-COMP:9685"/>
        <dbReference type="Rhea" id="RHEA-COMP:9955"/>
        <dbReference type="ChEBI" id="CHEBI:15378"/>
        <dbReference type="ChEBI" id="CHEBI:16526"/>
        <dbReference type="ChEBI" id="CHEBI:57972"/>
        <dbReference type="ChEBI" id="CHEBI:64479"/>
        <dbReference type="ChEBI" id="CHEBI:78846"/>
        <dbReference type="ChEBI" id="CHEBI:149468"/>
        <dbReference type="EC" id="2.3.1.47"/>
    </reaction>
</comment>
<dbReference type="Gene3D" id="3.40.640.10">
    <property type="entry name" value="Type I PLP-dependent aspartate aminotransferase-like (Major domain)"/>
    <property type="match status" value="1"/>
</dbReference>
<comment type="cofactor">
    <cofactor evidence="1 10 11">
        <name>pyridoxal 5'-phosphate</name>
        <dbReference type="ChEBI" id="CHEBI:597326"/>
    </cofactor>
</comment>
<comment type="similarity">
    <text evidence="4 11">Belongs to the class-II pyridoxal-phosphate-dependent aminotransferase family. BioF subfamily.</text>
</comment>
<dbReference type="InterPro" id="IPR050087">
    <property type="entry name" value="AON_synthase_class-II"/>
</dbReference>
<dbReference type="OrthoDB" id="9807157at2"/>
<dbReference type="InterPro" id="IPR001917">
    <property type="entry name" value="Aminotrans_II_pyridoxalP_BS"/>
</dbReference>
<evidence type="ECO:0000256" key="6">
    <source>
        <dbReference type="ARBA" id="ARBA00022679"/>
    </source>
</evidence>
<dbReference type="EC" id="2.3.1.47" evidence="11"/>
<dbReference type="InterPro" id="IPR015421">
    <property type="entry name" value="PyrdxlP-dep_Trfase_major"/>
</dbReference>
<evidence type="ECO:0000256" key="10">
    <source>
        <dbReference type="PIRSR" id="PIRSR604723-51"/>
    </source>
</evidence>
<dbReference type="eggNOG" id="COG0156">
    <property type="taxonomic scope" value="Bacteria"/>
</dbReference>
<feature type="domain" description="Aminotransferase class I/classII large" evidence="12">
    <location>
        <begin position="39"/>
        <end position="381"/>
    </location>
</feature>
<evidence type="ECO:0000256" key="5">
    <source>
        <dbReference type="ARBA" id="ARBA00011738"/>
    </source>
</evidence>
<accession>A0A097AQ49</accession>
<keyword evidence="14" id="KW-1185">Reference proteome</keyword>
<dbReference type="CDD" id="cd06454">
    <property type="entry name" value="KBL_like"/>
    <property type="match status" value="1"/>
</dbReference>
<comment type="pathway">
    <text evidence="3 11">Cofactor biosynthesis; biotin biosynthesis.</text>
</comment>
<dbReference type="RefSeq" id="WP_049684776.1">
    <property type="nucleotide sequence ID" value="NZ_OZ020628.2"/>
</dbReference>
<dbReference type="NCBIfam" id="TIGR00858">
    <property type="entry name" value="bioF"/>
    <property type="match status" value="1"/>
</dbReference>